<dbReference type="HOGENOM" id="CLU_1176500_0_0_1"/>
<sequence>MKYSEKSTLFKRSLLFTLRQSQIDELKAVQDVRDLDILLTTILEEATDVPLCSDYDDYYHTHKLMGSIALITDIFKDFVQLLRIREKLEVEQMIDEIDSNQKSMNNSEKNWFSRIFSYFQSPEWNQKQKLIRSSAPAANTQPSVEDRLSGENLKLFLNVMTRTQIESQLPESGVQELVEPQSLSWPSNKLQSESNRNSDPVSNGNPNHSNSSVDIAKEAGFTVVDDNENDEHIESS</sequence>
<feature type="compositionally biased region" description="Polar residues" evidence="1">
    <location>
        <begin position="181"/>
        <end position="213"/>
    </location>
</feature>
<evidence type="ECO:0000313" key="3">
    <source>
        <dbReference type="Proteomes" id="UP000001070"/>
    </source>
</evidence>
<name>B4JV69_DROGR</name>
<gene>
    <name evidence="2" type="primary">Dgri\GH14292</name>
    <name evidence="2" type="ORF">Dgri_GH14292</name>
</gene>
<proteinExistence type="predicted"/>
<feature type="region of interest" description="Disordered" evidence="1">
    <location>
        <begin position="171"/>
        <end position="236"/>
    </location>
</feature>
<accession>B4JV69</accession>
<dbReference type="Proteomes" id="UP000001070">
    <property type="component" value="Unassembled WGS sequence"/>
</dbReference>
<dbReference type="OrthoDB" id="8061645at2759"/>
<keyword evidence="3" id="KW-1185">Reference proteome</keyword>
<protein>
    <submittedName>
        <fullName evidence="2">GH14292</fullName>
    </submittedName>
</protein>
<organism evidence="3">
    <name type="scientific">Drosophila grimshawi</name>
    <name type="common">Hawaiian fruit fly</name>
    <name type="synonym">Idiomyia grimshawi</name>
    <dbReference type="NCBI Taxonomy" id="7222"/>
    <lineage>
        <taxon>Eukaryota</taxon>
        <taxon>Metazoa</taxon>
        <taxon>Ecdysozoa</taxon>
        <taxon>Arthropoda</taxon>
        <taxon>Hexapoda</taxon>
        <taxon>Insecta</taxon>
        <taxon>Pterygota</taxon>
        <taxon>Neoptera</taxon>
        <taxon>Endopterygota</taxon>
        <taxon>Diptera</taxon>
        <taxon>Brachycera</taxon>
        <taxon>Muscomorpha</taxon>
        <taxon>Ephydroidea</taxon>
        <taxon>Drosophilidae</taxon>
        <taxon>Drosophila</taxon>
        <taxon>Hawaiian Drosophila</taxon>
    </lineage>
</organism>
<dbReference type="InParanoid" id="B4JV69"/>
<reference evidence="2 3" key="1">
    <citation type="journal article" date="2007" name="Nature">
        <title>Evolution of genes and genomes on the Drosophila phylogeny.</title>
        <authorList>
            <consortium name="Drosophila 12 Genomes Consortium"/>
            <person name="Clark A.G."/>
            <person name="Eisen M.B."/>
            <person name="Smith D.R."/>
            <person name="Bergman C.M."/>
            <person name="Oliver B."/>
            <person name="Markow T.A."/>
            <person name="Kaufman T.C."/>
            <person name="Kellis M."/>
            <person name="Gelbart W."/>
            <person name="Iyer V.N."/>
            <person name="Pollard D.A."/>
            <person name="Sackton T.B."/>
            <person name="Larracuente A.M."/>
            <person name="Singh N.D."/>
            <person name="Abad J.P."/>
            <person name="Abt D.N."/>
            <person name="Adryan B."/>
            <person name="Aguade M."/>
            <person name="Akashi H."/>
            <person name="Anderson W.W."/>
            <person name="Aquadro C.F."/>
            <person name="Ardell D.H."/>
            <person name="Arguello R."/>
            <person name="Artieri C.G."/>
            <person name="Barbash D.A."/>
            <person name="Barker D."/>
            <person name="Barsanti P."/>
            <person name="Batterham P."/>
            <person name="Batzoglou S."/>
            <person name="Begun D."/>
            <person name="Bhutkar A."/>
            <person name="Blanco E."/>
            <person name="Bosak S.A."/>
            <person name="Bradley R.K."/>
            <person name="Brand A.D."/>
            <person name="Brent M.R."/>
            <person name="Brooks A.N."/>
            <person name="Brown R.H."/>
            <person name="Butlin R.K."/>
            <person name="Caggese C."/>
            <person name="Calvi B.R."/>
            <person name="Bernardo de Carvalho A."/>
            <person name="Caspi A."/>
            <person name="Castrezana S."/>
            <person name="Celniker S.E."/>
            <person name="Chang J.L."/>
            <person name="Chapple C."/>
            <person name="Chatterji S."/>
            <person name="Chinwalla A."/>
            <person name="Civetta A."/>
            <person name="Clifton S.W."/>
            <person name="Comeron J.M."/>
            <person name="Costello J.C."/>
            <person name="Coyne J.A."/>
            <person name="Daub J."/>
            <person name="David R.G."/>
            <person name="Delcher A.L."/>
            <person name="Delehaunty K."/>
            <person name="Do C.B."/>
            <person name="Ebling H."/>
            <person name="Edwards K."/>
            <person name="Eickbush T."/>
            <person name="Evans J.D."/>
            <person name="Filipski A."/>
            <person name="Findeiss S."/>
            <person name="Freyhult E."/>
            <person name="Fulton L."/>
            <person name="Fulton R."/>
            <person name="Garcia A.C."/>
            <person name="Gardiner A."/>
            <person name="Garfield D.A."/>
            <person name="Garvin B.E."/>
            <person name="Gibson G."/>
            <person name="Gilbert D."/>
            <person name="Gnerre S."/>
            <person name="Godfrey J."/>
            <person name="Good R."/>
            <person name="Gotea V."/>
            <person name="Gravely B."/>
            <person name="Greenberg A.J."/>
            <person name="Griffiths-Jones S."/>
            <person name="Gross S."/>
            <person name="Guigo R."/>
            <person name="Gustafson E.A."/>
            <person name="Haerty W."/>
            <person name="Hahn M.W."/>
            <person name="Halligan D.L."/>
            <person name="Halpern A.L."/>
            <person name="Halter G.M."/>
            <person name="Han M.V."/>
            <person name="Heger A."/>
            <person name="Hillier L."/>
            <person name="Hinrichs A.S."/>
            <person name="Holmes I."/>
            <person name="Hoskins R.A."/>
            <person name="Hubisz M.J."/>
            <person name="Hultmark D."/>
            <person name="Huntley M.A."/>
            <person name="Jaffe D.B."/>
            <person name="Jagadeeshan S."/>
            <person name="Jeck W.R."/>
            <person name="Johnson J."/>
            <person name="Jones C.D."/>
            <person name="Jordan W.C."/>
            <person name="Karpen G.H."/>
            <person name="Kataoka E."/>
            <person name="Keightley P.D."/>
            <person name="Kheradpour P."/>
            <person name="Kirkness E.F."/>
            <person name="Koerich L.B."/>
            <person name="Kristiansen K."/>
            <person name="Kudrna D."/>
            <person name="Kulathinal R.J."/>
            <person name="Kumar S."/>
            <person name="Kwok R."/>
            <person name="Lander E."/>
            <person name="Langley C.H."/>
            <person name="Lapoint R."/>
            <person name="Lazzaro B.P."/>
            <person name="Lee S.J."/>
            <person name="Levesque L."/>
            <person name="Li R."/>
            <person name="Lin C.F."/>
            <person name="Lin M.F."/>
            <person name="Lindblad-Toh K."/>
            <person name="Llopart A."/>
            <person name="Long M."/>
            <person name="Low L."/>
            <person name="Lozovsky E."/>
            <person name="Lu J."/>
            <person name="Luo M."/>
            <person name="Machado C.A."/>
            <person name="Makalowski W."/>
            <person name="Marzo M."/>
            <person name="Matsuda M."/>
            <person name="Matzkin L."/>
            <person name="McAllister B."/>
            <person name="McBride C.S."/>
            <person name="McKernan B."/>
            <person name="McKernan K."/>
            <person name="Mendez-Lago M."/>
            <person name="Minx P."/>
            <person name="Mollenhauer M.U."/>
            <person name="Montooth K."/>
            <person name="Mount S.M."/>
            <person name="Mu X."/>
            <person name="Myers E."/>
            <person name="Negre B."/>
            <person name="Newfeld S."/>
            <person name="Nielsen R."/>
            <person name="Noor M.A."/>
            <person name="O'Grady P."/>
            <person name="Pachter L."/>
            <person name="Papaceit M."/>
            <person name="Parisi M.J."/>
            <person name="Parisi M."/>
            <person name="Parts L."/>
            <person name="Pedersen J.S."/>
            <person name="Pesole G."/>
            <person name="Phillippy A.M."/>
            <person name="Ponting C.P."/>
            <person name="Pop M."/>
            <person name="Porcelli D."/>
            <person name="Powell J.R."/>
            <person name="Prohaska S."/>
            <person name="Pruitt K."/>
            <person name="Puig M."/>
            <person name="Quesneville H."/>
            <person name="Ram K.R."/>
            <person name="Rand D."/>
            <person name="Rasmussen M.D."/>
            <person name="Reed L.K."/>
            <person name="Reenan R."/>
            <person name="Reily A."/>
            <person name="Remington K.A."/>
            <person name="Rieger T.T."/>
            <person name="Ritchie M.G."/>
            <person name="Robin C."/>
            <person name="Rogers Y.H."/>
            <person name="Rohde C."/>
            <person name="Rozas J."/>
            <person name="Rubenfield M.J."/>
            <person name="Ruiz A."/>
            <person name="Russo S."/>
            <person name="Salzberg S.L."/>
            <person name="Sanchez-Gracia A."/>
            <person name="Saranga D.J."/>
            <person name="Sato H."/>
            <person name="Schaeffer S.W."/>
            <person name="Schatz M.C."/>
            <person name="Schlenke T."/>
            <person name="Schwartz R."/>
            <person name="Segarra C."/>
            <person name="Singh R.S."/>
            <person name="Sirot L."/>
            <person name="Sirota M."/>
            <person name="Sisneros N.B."/>
            <person name="Smith C.D."/>
            <person name="Smith T.F."/>
            <person name="Spieth J."/>
            <person name="Stage D.E."/>
            <person name="Stark A."/>
            <person name="Stephan W."/>
            <person name="Strausberg R.L."/>
            <person name="Strempel S."/>
            <person name="Sturgill D."/>
            <person name="Sutton G."/>
            <person name="Sutton G.G."/>
            <person name="Tao W."/>
            <person name="Teichmann S."/>
            <person name="Tobari Y.N."/>
            <person name="Tomimura Y."/>
            <person name="Tsolas J.M."/>
            <person name="Valente V.L."/>
            <person name="Venter E."/>
            <person name="Venter J.C."/>
            <person name="Vicario S."/>
            <person name="Vieira F.G."/>
            <person name="Vilella A.J."/>
            <person name="Villasante A."/>
            <person name="Walenz B."/>
            <person name="Wang J."/>
            <person name="Wasserman M."/>
            <person name="Watts T."/>
            <person name="Wilson D."/>
            <person name="Wilson R.K."/>
            <person name="Wing R.A."/>
            <person name="Wolfner M.F."/>
            <person name="Wong A."/>
            <person name="Wong G.K."/>
            <person name="Wu C.I."/>
            <person name="Wu G."/>
            <person name="Yamamoto D."/>
            <person name="Yang H.P."/>
            <person name="Yang S.P."/>
            <person name="Yorke J.A."/>
            <person name="Yoshida K."/>
            <person name="Zdobnov E."/>
            <person name="Zhang P."/>
            <person name="Zhang Y."/>
            <person name="Zimin A.V."/>
            <person name="Baldwin J."/>
            <person name="Abdouelleil A."/>
            <person name="Abdulkadir J."/>
            <person name="Abebe A."/>
            <person name="Abera B."/>
            <person name="Abreu J."/>
            <person name="Acer S.C."/>
            <person name="Aftuck L."/>
            <person name="Alexander A."/>
            <person name="An P."/>
            <person name="Anderson E."/>
            <person name="Anderson S."/>
            <person name="Arachi H."/>
            <person name="Azer M."/>
            <person name="Bachantsang P."/>
            <person name="Barry A."/>
            <person name="Bayul T."/>
            <person name="Berlin A."/>
            <person name="Bessette D."/>
            <person name="Bloom T."/>
            <person name="Blye J."/>
            <person name="Boguslavskiy L."/>
            <person name="Bonnet C."/>
            <person name="Boukhgalter B."/>
            <person name="Bourzgui I."/>
            <person name="Brown A."/>
            <person name="Cahill P."/>
            <person name="Channer S."/>
            <person name="Cheshatsang Y."/>
            <person name="Chuda L."/>
            <person name="Citroen M."/>
            <person name="Collymore A."/>
            <person name="Cooke P."/>
            <person name="Costello M."/>
            <person name="D'Aco K."/>
            <person name="Daza R."/>
            <person name="De Haan G."/>
            <person name="DeGray S."/>
            <person name="DeMaso C."/>
            <person name="Dhargay N."/>
            <person name="Dooley K."/>
            <person name="Dooley E."/>
            <person name="Doricent M."/>
            <person name="Dorje P."/>
            <person name="Dorjee K."/>
            <person name="Dupes A."/>
            <person name="Elong R."/>
            <person name="Falk J."/>
            <person name="Farina A."/>
            <person name="Faro S."/>
            <person name="Ferguson D."/>
            <person name="Fisher S."/>
            <person name="Foley C.D."/>
            <person name="Franke A."/>
            <person name="Friedrich D."/>
            <person name="Gadbois L."/>
            <person name="Gearin G."/>
            <person name="Gearin C.R."/>
            <person name="Giannoukos G."/>
            <person name="Goode T."/>
            <person name="Graham J."/>
            <person name="Grandbois E."/>
            <person name="Grewal S."/>
            <person name="Gyaltsen K."/>
            <person name="Hafez N."/>
            <person name="Hagos B."/>
            <person name="Hall J."/>
            <person name="Henson C."/>
            <person name="Hollinger A."/>
            <person name="Honan T."/>
            <person name="Huard M.D."/>
            <person name="Hughes L."/>
            <person name="Hurhula B."/>
            <person name="Husby M.E."/>
            <person name="Kamat A."/>
            <person name="Kanga B."/>
            <person name="Kashin S."/>
            <person name="Khazanovich D."/>
            <person name="Kisner P."/>
            <person name="Lance K."/>
            <person name="Lara M."/>
            <person name="Lee W."/>
            <person name="Lennon N."/>
            <person name="Letendre F."/>
            <person name="LeVine R."/>
            <person name="Lipovsky A."/>
            <person name="Liu X."/>
            <person name="Liu J."/>
            <person name="Liu S."/>
            <person name="Lokyitsang T."/>
            <person name="Lokyitsang Y."/>
            <person name="Lubonja R."/>
            <person name="Lui A."/>
            <person name="MacDonald P."/>
            <person name="Magnisalis V."/>
            <person name="Maru K."/>
            <person name="Matthews C."/>
            <person name="McCusker W."/>
            <person name="McDonough S."/>
            <person name="Mehta T."/>
            <person name="Meldrim J."/>
            <person name="Meneus L."/>
            <person name="Mihai O."/>
            <person name="Mihalev A."/>
            <person name="Mihova T."/>
            <person name="Mittelman R."/>
            <person name="Mlenga V."/>
            <person name="Montmayeur A."/>
            <person name="Mulrain L."/>
            <person name="Navidi A."/>
            <person name="Naylor J."/>
            <person name="Negash T."/>
            <person name="Nguyen T."/>
            <person name="Nguyen N."/>
            <person name="Nicol R."/>
            <person name="Norbu C."/>
            <person name="Norbu N."/>
            <person name="Novod N."/>
            <person name="O'Neill B."/>
            <person name="Osman S."/>
            <person name="Markiewicz E."/>
            <person name="Oyono O.L."/>
            <person name="Patti C."/>
            <person name="Phunkhang P."/>
            <person name="Pierre F."/>
            <person name="Priest M."/>
            <person name="Raghuraman S."/>
            <person name="Rege F."/>
            <person name="Reyes R."/>
            <person name="Rise C."/>
            <person name="Rogov P."/>
            <person name="Ross K."/>
            <person name="Ryan E."/>
            <person name="Settipalli S."/>
            <person name="Shea T."/>
            <person name="Sherpa N."/>
            <person name="Shi L."/>
            <person name="Shih D."/>
            <person name="Sparrow T."/>
            <person name="Spaulding J."/>
            <person name="Stalker J."/>
            <person name="Stange-Thomann N."/>
            <person name="Stavropoulos S."/>
            <person name="Stone C."/>
            <person name="Strader C."/>
            <person name="Tesfaye S."/>
            <person name="Thomson T."/>
            <person name="Thoulutsang Y."/>
            <person name="Thoulutsang D."/>
            <person name="Topham K."/>
            <person name="Topping I."/>
            <person name="Tsamla T."/>
            <person name="Vassiliev H."/>
            <person name="Vo A."/>
            <person name="Wangchuk T."/>
            <person name="Wangdi T."/>
            <person name="Weiand M."/>
            <person name="Wilkinson J."/>
            <person name="Wilson A."/>
            <person name="Yadav S."/>
            <person name="Young G."/>
            <person name="Yu Q."/>
            <person name="Zembek L."/>
            <person name="Zhong D."/>
            <person name="Zimmer A."/>
            <person name="Zwirko Z."/>
            <person name="Jaffe D.B."/>
            <person name="Alvarez P."/>
            <person name="Brockman W."/>
            <person name="Butler J."/>
            <person name="Chin C."/>
            <person name="Gnerre S."/>
            <person name="Grabherr M."/>
            <person name="Kleber M."/>
            <person name="Mauceli E."/>
            <person name="MacCallum I."/>
        </authorList>
    </citation>
    <scope>NUCLEOTIDE SEQUENCE [LARGE SCALE GENOMIC DNA]</scope>
    <source>
        <strain evidence="3">Tucson 15287-2541.00</strain>
    </source>
</reference>
<dbReference type="FunCoup" id="B4JV69">
    <property type="interactions" value="32"/>
</dbReference>
<evidence type="ECO:0000313" key="2">
    <source>
        <dbReference type="EMBL" id="EDV91389.1"/>
    </source>
</evidence>
<dbReference type="PhylomeDB" id="B4JV69"/>
<dbReference type="EMBL" id="CH916374">
    <property type="protein sequence ID" value="EDV91389.1"/>
    <property type="molecule type" value="Genomic_DNA"/>
</dbReference>
<dbReference type="AlphaFoldDB" id="B4JV69"/>
<dbReference type="eggNOG" id="ENOG502T7ZF">
    <property type="taxonomic scope" value="Eukaryota"/>
</dbReference>
<evidence type="ECO:0000256" key="1">
    <source>
        <dbReference type="SAM" id="MobiDB-lite"/>
    </source>
</evidence>